<dbReference type="Proteomes" id="UP001162060">
    <property type="component" value="Unassembled WGS sequence"/>
</dbReference>
<dbReference type="InterPro" id="IPR036420">
    <property type="entry name" value="BRCT_dom_sf"/>
</dbReference>
<dbReference type="GO" id="GO:0070987">
    <property type="term" value="P:error-free translesion synthesis"/>
    <property type="evidence" value="ECO:0007669"/>
    <property type="project" value="TreeGrafter"/>
</dbReference>
<dbReference type="EC" id="2.7.7.-" evidence="13"/>
<dbReference type="InterPro" id="IPR001126">
    <property type="entry name" value="UmuC"/>
</dbReference>
<dbReference type="Pfam" id="PF21999">
    <property type="entry name" value="IMS_HHH_1"/>
    <property type="match status" value="1"/>
</dbReference>
<keyword evidence="5 13" id="KW-0808">Transferase</keyword>
<dbReference type="GO" id="GO:0042276">
    <property type="term" value="P:error-prone translesion synthesis"/>
    <property type="evidence" value="ECO:0007669"/>
    <property type="project" value="InterPro"/>
</dbReference>
<comment type="cofactor">
    <cofactor evidence="14">
        <name>Mg(2+)</name>
        <dbReference type="ChEBI" id="CHEBI:18420"/>
    </cofactor>
    <text evidence="14">Binds 2 magnesium ions.</text>
</comment>
<evidence type="ECO:0000256" key="9">
    <source>
        <dbReference type="ARBA" id="ARBA00022842"/>
    </source>
</evidence>
<evidence type="ECO:0000256" key="8">
    <source>
        <dbReference type="ARBA" id="ARBA00022763"/>
    </source>
</evidence>
<keyword evidence="11 13" id="KW-0234">DNA repair</keyword>
<accession>A0AAV1URU8</accession>
<protein>
    <recommendedName>
        <fullName evidence="3 13">DNA repair protein REV1</fullName>
        <ecNumber evidence="13">2.7.7.-</ecNumber>
    </recommendedName>
</protein>
<dbReference type="GO" id="GO:0003684">
    <property type="term" value="F:damaged DNA binding"/>
    <property type="evidence" value="ECO:0007669"/>
    <property type="project" value="UniProtKB-UniRule"/>
</dbReference>
<feature type="region of interest" description="Disordered" evidence="15">
    <location>
        <begin position="743"/>
        <end position="769"/>
    </location>
</feature>
<comment type="function">
    <text evidence="13">Deoxycytidyl transferase involved in DNA repair. Transfers a dCMP residue from dCTP to the 3'-end of a DNA primer in a template-dependent reaction. May assist in the first step in the bypass of abasic lesions by the insertion of a nucleotide opposite the lesion. Required for normal induction of mutations by physical and chemical agents.</text>
</comment>
<dbReference type="InterPro" id="IPR012112">
    <property type="entry name" value="REV1"/>
</dbReference>
<dbReference type="AlphaFoldDB" id="A0AAV1URU8"/>
<keyword evidence="7 14" id="KW-0479">Metal-binding</keyword>
<feature type="region of interest" description="Disordered" evidence="15">
    <location>
        <begin position="682"/>
        <end position="710"/>
    </location>
</feature>
<dbReference type="InterPro" id="IPR017961">
    <property type="entry name" value="DNA_pol_Y-fam_little_finger"/>
</dbReference>
<dbReference type="Gene3D" id="3.40.1170.60">
    <property type="match status" value="1"/>
</dbReference>
<evidence type="ECO:0000313" key="19">
    <source>
        <dbReference type="Proteomes" id="UP001162060"/>
    </source>
</evidence>
<dbReference type="Gene3D" id="3.30.70.270">
    <property type="match status" value="1"/>
</dbReference>
<dbReference type="GO" id="GO:0017125">
    <property type="term" value="F:deoxycytidyl transferase activity"/>
    <property type="evidence" value="ECO:0007669"/>
    <property type="project" value="TreeGrafter"/>
</dbReference>
<evidence type="ECO:0000256" key="15">
    <source>
        <dbReference type="SAM" id="MobiDB-lite"/>
    </source>
</evidence>
<dbReference type="PANTHER" id="PTHR45990">
    <property type="entry name" value="DNA REPAIR PROTEIN REV1"/>
    <property type="match status" value="1"/>
</dbReference>
<feature type="region of interest" description="Disordered" evidence="15">
    <location>
        <begin position="1"/>
        <end position="20"/>
    </location>
</feature>
<dbReference type="GO" id="GO:0005634">
    <property type="term" value="C:nucleus"/>
    <property type="evidence" value="ECO:0007669"/>
    <property type="project" value="UniProtKB-SubCell"/>
</dbReference>
<evidence type="ECO:0000259" key="16">
    <source>
        <dbReference type="PROSITE" id="PS50172"/>
    </source>
</evidence>
<keyword evidence="8 13" id="KW-0227">DNA damage</keyword>
<dbReference type="Pfam" id="PF00817">
    <property type="entry name" value="IMS"/>
    <property type="match status" value="1"/>
</dbReference>
<dbReference type="GO" id="GO:0003887">
    <property type="term" value="F:DNA-directed DNA polymerase activity"/>
    <property type="evidence" value="ECO:0007669"/>
    <property type="project" value="InterPro"/>
</dbReference>
<dbReference type="FunFam" id="3.30.1490.100:FF:000001">
    <property type="entry name" value="DNA repair protein REV1"/>
    <property type="match status" value="1"/>
</dbReference>
<feature type="binding site" evidence="14">
    <location>
        <position position="404"/>
    </location>
    <ligand>
        <name>Mg(2+)</name>
        <dbReference type="ChEBI" id="CHEBI:18420"/>
        <label>1</label>
    </ligand>
</feature>
<dbReference type="InterPro" id="IPR001357">
    <property type="entry name" value="BRCT_dom"/>
</dbReference>
<dbReference type="SUPFAM" id="SSF52113">
    <property type="entry name" value="BRCT domain"/>
    <property type="match status" value="1"/>
</dbReference>
<dbReference type="FunFam" id="3.40.50.10190:FF:000011">
    <property type="entry name" value="DNA repair protein REV1"/>
    <property type="match status" value="1"/>
</dbReference>
<evidence type="ECO:0000256" key="10">
    <source>
        <dbReference type="ARBA" id="ARBA00023125"/>
    </source>
</evidence>
<proteinExistence type="inferred from homology"/>
<keyword evidence="6 13" id="KW-0548">Nucleotidyltransferase</keyword>
<comment type="similarity">
    <text evidence="2 13">Belongs to the DNA polymerase type-Y family.</text>
</comment>
<dbReference type="CDD" id="cd17719">
    <property type="entry name" value="BRCT_Rev1"/>
    <property type="match status" value="1"/>
</dbReference>
<evidence type="ECO:0000256" key="4">
    <source>
        <dbReference type="ARBA" id="ARBA00022634"/>
    </source>
</evidence>
<feature type="domain" description="BRCT" evidence="16">
    <location>
        <begin position="48"/>
        <end position="138"/>
    </location>
</feature>
<dbReference type="SMART" id="SM00292">
    <property type="entry name" value="BRCT"/>
    <property type="match status" value="1"/>
</dbReference>
<comment type="caution">
    <text evidence="18">The sequence shown here is derived from an EMBL/GenBank/DDBJ whole genome shotgun (WGS) entry which is preliminary data.</text>
</comment>
<dbReference type="Gene3D" id="6.10.250.1490">
    <property type="match status" value="1"/>
</dbReference>
<keyword evidence="9 14" id="KW-0460">Magnesium</keyword>
<evidence type="ECO:0000256" key="14">
    <source>
        <dbReference type="PIRSR" id="PIRSR036573-2"/>
    </source>
</evidence>
<dbReference type="PIRSF" id="PIRSF036573">
    <property type="entry name" value="REV1"/>
    <property type="match status" value="1"/>
</dbReference>
<dbReference type="InterPro" id="IPR043502">
    <property type="entry name" value="DNA/RNA_pol_sf"/>
</dbReference>
<dbReference type="PANTHER" id="PTHR45990:SF1">
    <property type="entry name" value="DNA REPAIR PROTEIN REV1"/>
    <property type="match status" value="1"/>
</dbReference>
<feature type="region of interest" description="Disordered" evidence="15">
    <location>
        <begin position="178"/>
        <end position="203"/>
    </location>
</feature>
<dbReference type="PROSITE" id="PS50172">
    <property type="entry name" value="BRCT"/>
    <property type="match status" value="1"/>
</dbReference>
<name>A0AAV1URU8_9STRA</name>
<evidence type="ECO:0000256" key="7">
    <source>
        <dbReference type="ARBA" id="ARBA00022723"/>
    </source>
</evidence>
<keyword evidence="12 13" id="KW-0539">Nucleus</keyword>
<evidence type="ECO:0000313" key="18">
    <source>
        <dbReference type="EMBL" id="CAK7936392.1"/>
    </source>
</evidence>
<feature type="domain" description="UmuC" evidence="17">
    <location>
        <begin position="304"/>
        <end position="483"/>
    </location>
</feature>
<dbReference type="InterPro" id="IPR036775">
    <property type="entry name" value="DNA_pol_Y-fam_lit_finger_sf"/>
</dbReference>
<feature type="compositionally biased region" description="Basic and acidic residues" evidence="15">
    <location>
        <begin position="687"/>
        <end position="708"/>
    </location>
</feature>
<feature type="binding site" evidence="14">
    <location>
        <position position="308"/>
    </location>
    <ligand>
        <name>Mg(2+)</name>
        <dbReference type="ChEBI" id="CHEBI:18420"/>
        <label>1</label>
    </ligand>
</feature>
<dbReference type="Pfam" id="PF11799">
    <property type="entry name" value="IMS_C"/>
    <property type="match status" value="1"/>
</dbReference>
<dbReference type="InterPro" id="IPR043128">
    <property type="entry name" value="Rev_trsase/Diguanyl_cyclase"/>
</dbReference>
<evidence type="ECO:0000256" key="2">
    <source>
        <dbReference type="ARBA" id="ARBA00010945"/>
    </source>
</evidence>
<dbReference type="GO" id="GO:0046872">
    <property type="term" value="F:metal ion binding"/>
    <property type="evidence" value="ECO:0007669"/>
    <property type="project" value="UniProtKB-KW"/>
</dbReference>
<dbReference type="Pfam" id="PF00533">
    <property type="entry name" value="BRCT"/>
    <property type="match status" value="1"/>
</dbReference>
<dbReference type="PROSITE" id="PS50173">
    <property type="entry name" value="UMUC"/>
    <property type="match status" value="1"/>
</dbReference>
<dbReference type="Gene3D" id="1.10.150.20">
    <property type="entry name" value="5' to 3' exonuclease, C-terminal subdomain"/>
    <property type="match status" value="1"/>
</dbReference>
<evidence type="ECO:0000256" key="6">
    <source>
        <dbReference type="ARBA" id="ARBA00022695"/>
    </source>
</evidence>
<dbReference type="Gene3D" id="3.40.50.10190">
    <property type="entry name" value="BRCT domain"/>
    <property type="match status" value="1"/>
</dbReference>
<reference evidence="18" key="1">
    <citation type="submission" date="2024-01" db="EMBL/GenBank/DDBJ databases">
        <authorList>
            <person name="Webb A."/>
        </authorList>
    </citation>
    <scope>NUCLEOTIDE SEQUENCE</scope>
    <source>
        <strain evidence="18">Pm1</strain>
    </source>
</reference>
<evidence type="ECO:0000256" key="3">
    <source>
        <dbReference type="ARBA" id="ARBA00020399"/>
    </source>
</evidence>
<evidence type="ECO:0000256" key="1">
    <source>
        <dbReference type="ARBA" id="ARBA00004123"/>
    </source>
</evidence>
<gene>
    <name evidence="18" type="ORF">PM001_LOCUS21542</name>
</gene>
<evidence type="ECO:0000256" key="13">
    <source>
        <dbReference type="PIRNR" id="PIRNR036573"/>
    </source>
</evidence>
<dbReference type="SUPFAM" id="SSF56672">
    <property type="entry name" value="DNA/RNA polymerases"/>
    <property type="match status" value="1"/>
</dbReference>
<feature type="binding site" evidence="14">
    <location>
        <position position="405"/>
    </location>
    <ligand>
        <name>Mg(2+)</name>
        <dbReference type="ChEBI" id="CHEBI:18420"/>
        <label>1</label>
    </ligand>
</feature>
<sequence>MRRRRGDGYTQKRVGEHHDGNLGVYMSHKLQKLRGQNESLVAASPSVQASRMFQGVHVYVDGYTLPSKEELRELMLLHGGGFEHYDTSRVTHIIATHVPASKLLQLQKARRPVPVVHPDWVVHSIEQKKLLPVQPFLYRGFADPTQSSILRAPDSCYSTDSVKIDDLAAKNEVKAAQALSSTSAPNPASKHATDIPEQIDYGNNEDTTAIVALGQEEPEEESEDEFDDQLPQTVMDNYANGSTKLKTNSTRDGPEFVRHFFAKSRLHHIGTWRATFQQKAGDFQAKYKGGRVKRASALSNDRVIFHVDMDCFFVAVATRGRPELEQLPVAVAHSGNAGSSEISSCNYLARAKGVGAGMFMQRAKELCPELVVLPYHFDAIQRVSFQIYDIFFSHTPYVQAVSCDEAFLEFERGTSGMEKATTIRREIFEQTRCPASVGVSYNLLLAKLSSKKAKPDGIYHIGDPSQAESFMLSLRISDLPGVGHKIRSKLDDNSVENVQQLVLKSKDELVRILGQASGRKLFANARGHDVSPLSVESNMTRKSVSAVVNFGIRFEYWGDATVFLKALGEELSHRLRNLKARAKCLTLLIKKRAEGAPVEPSKFMGHGVCDNFSKSHVLSQATDDEVVISMVCIELLRQFNFPSKELRGVGVQASKLDLRAPNTSQRSGQLFEAWLNDPAQSKSILHPSREQSDPERVDGGARKQESTDRNNYVSTAFSQINMEVLDELPDQLQREILASYGRVAPTSTAVPKSRQPPKRKTNGKAPLRPKNLARNMFDSKSNRRLAQTSIGEPKRGDALDDIRISQVALEVYESLPLPIRREVDRYAKKRKFNPMTVPLPGPKGQPGAINLDQVAKEKPQPVVLSSIEDLYANLAKNLRSAVVVCDDESGDDGQQVANNKAQLAAFDAIYSRILVEVENRTLDQALRMLRFFRRKCSSAAAPAEVTELLKHGFNHVLDLVNQDVRRHFNGRLSSQLVASL</sequence>
<dbReference type="SUPFAM" id="SSF100879">
    <property type="entry name" value="Lesion bypass DNA polymerase (Y-family), little finger domain"/>
    <property type="match status" value="1"/>
</dbReference>
<organism evidence="18 19">
    <name type="scientific">Peronospora matthiolae</name>
    <dbReference type="NCBI Taxonomy" id="2874970"/>
    <lineage>
        <taxon>Eukaryota</taxon>
        <taxon>Sar</taxon>
        <taxon>Stramenopiles</taxon>
        <taxon>Oomycota</taxon>
        <taxon>Peronosporomycetes</taxon>
        <taxon>Peronosporales</taxon>
        <taxon>Peronosporaceae</taxon>
        <taxon>Peronospora</taxon>
    </lineage>
</organism>
<dbReference type="GO" id="GO:0006281">
    <property type="term" value="P:DNA repair"/>
    <property type="evidence" value="ECO:0007669"/>
    <property type="project" value="UniProtKB-KW"/>
</dbReference>
<evidence type="ECO:0000256" key="5">
    <source>
        <dbReference type="ARBA" id="ARBA00022679"/>
    </source>
</evidence>
<dbReference type="Gene3D" id="6.10.250.1630">
    <property type="match status" value="1"/>
</dbReference>
<evidence type="ECO:0000256" key="12">
    <source>
        <dbReference type="ARBA" id="ARBA00023242"/>
    </source>
</evidence>
<evidence type="ECO:0000259" key="17">
    <source>
        <dbReference type="PROSITE" id="PS50173"/>
    </source>
</evidence>
<dbReference type="Gene3D" id="3.30.1490.100">
    <property type="entry name" value="DNA polymerase, Y-family, little finger domain"/>
    <property type="match status" value="1"/>
</dbReference>
<keyword evidence="10 13" id="KW-0238">DNA-binding</keyword>
<keyword evidence="4 13" id="KW-0237">DNA synthesis</keyword>
<evidence type="ECO:0000256" key="11">
    <source>
        <dbReference type="ARBA" id="ARBA00023204"/>
    </source>
</evidence>
<comment type="subcellular location">
    <subcellularLocation>
        <location evidence="1 13">Nucleus</location>
    </subcellularLocation>
</comment>
<dbReference type="EMBL" id="CAKLBY020000224">
    <property type="protein sequence ID" value="CAK7936392.1"/>
    <property type="molecule type" value="Genomic_DNA"/>
</dbReference>
<dbReference type="InterPro" id="IPR053848">
    <property type="entry name" value="IMS_HHH_1"/>
</dbReference>